<dbReference type="SUPFAM" id="SSF54160">
    <property type="entry name" value="Chromo domain-like"/>
    <property type="match status" value="1"/>
</dbReference>
<dbReference type="Proteomes" id="UP001165190">
    <property type="component" value="Unassembled WGS sequence"/>
</dbReference>
<protein>
    <recommendedName>
        <fullName evidence="2">Chromo domain-containing protein</fullName>
    </recommendedName>
</protein>
<dbReference type="InterPro" id="IPR023780">
    <property type="entry name" value="Chromo_domain"/>
</dbReference>
<name>A0A9W7IXT4_HIBTR</name>
<keyword evidence="1" id="KW-0472">Membrane</keyword>
<reference evidence="3" key="1">
    <citation type="submission" date="2023-05" db="EMBL/GenBank/DDBJ databases">
        <title>Genome and transcriptome analyses reveal genes involved in the formation of fine ridges on petal epidermal cells in Hibiscus trionum.</title>
        <authorList>
            <person name="Koshimizu S."/>
            <person name="Masuda S."/>
            <person name="Ishii T."/>
            <person name="Shirasu K."/>
            <person name="Hoshino A."/>
            <person name="Arita M."/>
        </authorList>
    </citation>
    <scope>NUCLEOTIDE SEQUENCE</scope>
    <source>
        <strain evidence="3">Hamamatsu line</strain>
    </source>
</reference>
<dbReference type="InterPro" id="IPR016197">
    <property type="entry name" value="Chromo-like_dom_sf"/>
</dbReference>
<keyword evidence="1" id="KW-0812">Transmembrane</keyword>
<feature type="domain" description="Chromo" evidence="2">
    <location>
        <begin position="105"/>
        <end position="151"/>
    </location>
</feature>
<dbReference type="CDD" id="cd00024">
    <property type="entry name" value="CD_CSD"/>
    <property type="match status" value="1"/>
</dbReference>
<dbReference type="PROSITE" id="PS50013">
    <property type="entry name" value="CHROMO_2"/>
    <property type="match status" value="1"/>
</dbReference>
<dbReference type="Gene3D" id="2.40.50.40">
    <property type="match status" value="1"/>
</dbReference>
<evidence type="ECO:0000259" key="2">
    <source>
        <dbReference type="PROSITE" id="PS50013"/>
    </source>
</evidence>
<accession>A0A9W7IXT4</accession>
<evidence type="ECO:0000313" key="3">
    <source>
        <dbReference type="EMBL" id="GMJ01874.1"/>
    </source>
</evidence>
<dbReference type="InterPro" id="IPR056924">
    <property type="entry name" value="SH3_Tf2-1"/>
</dbReference>
<proteinExistence type="predicted"/>
<dbReference type="InterPro" id="IPR000953">
    <property type="entry name" value="Chromo/chromo_shadow_dom"/>
</dbReference>
<sequence>MKKWADRGRRDQQFKVGGLVLVMLMLEQVWFLRNRDRRLVRKYEGSLQIVAKVGNNSYKIKLHSWMKVHPVFHVSNLKPFHADPLDASRGLSDREPICTKPPSQRRVEKILTDRFVTVLKKKHVREYLVKWEGLGPEESSWERDHDLKAFR</sequence>
<keyword evidence="4" id="KW-1185">Reference proteome</keyword>
<organism evidence="3 4">
    <name type="scientific">Hibiscus trionum</name>
    <name type="common">Flower of an hour</name>
    <dbReference type="NCBI Taxonomy" id="183268"/>
    <lineage>
        <taxon>Eukaryota</taxon>
        <taxon>Viridiplantae</taxon>
        <taxon>Streptophyta</taxon>
        <taxon>Embryophyta</taxon>
        <taxon>Tracheophyta</taxon>
        <taxon>Spermatophyta</taxon>
        <taxon>Magnoliopsida</taxon>
        <taxon>eudicotyledons</taxon>
        <taxon>Gunneridae</taxon>
        <taxon>Pentapetalae</taxon>
        <taxon>rosids</taxon>
        <taxon>malvids</taxon>
        <taxon>Malvales</taxon>
        <taxon>Malvaceae</taxon>
        <taxon>Malvoideae</taxon>
        <taxon>Hibiscus</taxon>
    </lineage>
</organism>
<keyword evidence="1" id="KW-1133">Transmembrane helix</keyword>
<feature type="transmembrane region" description="Helical" evidence="1">
    <location>
        <begin position="12"/>
        <end position="32"/>
    </location>
</feature>
<dbReference type="Pfam" id="PF00385">
    <property type="entry name" value="Chromo"/>
    <property type="match status" value="1"/>
</dbReference>
<dbReference type="AlphaFoldDB" id="A0A9W7IXT4"/>
<dbReference type="Pfam" id="PF24626">
    <property type="entry name" value="SH3_Tf2-1"/>
    <property type="match status" value="1"/>
</dbReference>
<dbReference type="EMBL" id="BSYR01000035">
    <property type="protein sequence ID" value="GMJ01874.1"/>
    <property type="molecule type" value="Genomic_DNA"/>
</dbReference>
<evidence type="ECO:0000313" key="4">
    <source>
        <dbReference type="Proteomes" id="UP001165190"/>
    </source>
</evidence>
<evidence type="ECO:0000256" key="1">
    <source>
        <dbReference type="SAM" id="Phobius"/>
    </source>
</evidence>
<comment type="caution">
    <text evidence="3">The sequence shown here is derived from an EMBL/GenBank/DDBJ whole genome shotgun (WGS) entry which is preliminary data.</text>
</comment>
<gene>
    <name evidence="3" type="ORF">HRI_003856600</name>
</gene>
<dbReference type="OrthoDB" id="1718394at2759"/>